<dbReference type="GO" id="GO:0005743">
    <property type="term" value="C:mitochondrial inner membrane"/>
    <property type="evidence" value="ECO:0007669"/>
    <property type="project" value="UniProtKB-SubCell"/>
</dbReference>
<dbReference type="SUPFAM" id="SSF144122">
    <property type="entry name" value="Tim10-like"/>
    <property type="match status" value="1"/>
</dbReference>
<dbReference type="AlphaFoldDB" id="A0A2R5GKZ7"/>
<evidence type="ECO:0000256" key="6">
    <source>
        <dbReference type="ARBA" id="ARBA00023128"/>
    </source>
</evidence>
<comment type="subcellular location">
    <subcellularLocation>
        <location evidence="8">Mitochondrion inner membrane</location>
        <topology evidence="8">Peripheral membrane protein</topology>
        <orientation evidence="8">Intermembrane side</orientation>
    </subcellularLocation>
</comment>
<keyword evidence="4 8" id="KW-0653">Protein transport</keyword>
<comment type="domain">
    <text evidence="8">The twin CX3C motif contains 4 conserved Cys residues that form 2 disulfide bonds in the mitochondrial intermembrane space.</text>
</comment>
<keyword evidence="3" id="KW-0862">Zinc</keyword>
<evidence type="ECO:0000256" key="1">
    <source>
        <dbReference type="ARBA" id="ARBA00022448"/>
    </source>
</evidence>
<dbReference type="InterPro" id="IPR050673">
    <property type="entry name" value="Mito_inner_translocase_sub"/>
</dbReference>
<comment type="caution">
    <text evidence="10">The sequence shown here is derived from an EMBL/GenBank/DDBJ whole genome shotgun (WGS) entry which is preliminary data.</text>
</comment>
<comment type="subunit">
    <text evidence="8">Heterohexamer.</text>
</comment>
<dbReference type="Proteomes" id="UP000241890">
    <property type="component" value="Unassembled WGS sequence"/>
</dbReference>
<dbReference type="OrthoDB" id="1551503at2759"/>
<dbReference type="InParanoid" id="A0A2R5GKZ7"/>
<keyword evidence="8" id="KW-0472">Membrane</keyword>
<keyword evidence="7 8" id="KW-1015">Disulfide bond</keyword>
<dbReference type="EMBL" id="BEYU01000086">
    <property type="protein sequence ID" value="GBG30979.1"/>
    <property type="molecule type" value="Genomic_DNA"/>
</dbReference>
<keyword evidence="11" id="KW-1185">Reference proteome</keyword>
<evidence type="ECO:0000256" key="2">
    <source>
        <dbReference type="ARBA" id="ARBA00022723"/>
    </source>
</evidence>
<evidence type="ECO:0000256" key="3">
    <source>
        <dbReference type="ARBA" id="ARBA00022833"/>
    </source>
</evidence>
<dbReference type="InterPro" id="IPR035427">
    <property type="entry name" value="Tim10-like_dom_sf"/>
</dbReference>
<proteinExistence type="inferred from homology"/>
<keyword evidence="5 8" id="KW-0811">Translocation</keyword>
<evidence type="ECO:0000256" key="4">
    <source>
        <dbReference type="ARBA" id="ARBA00022927"/>
    </source>
</evidence>
<name>A0A2R5GKZ7_9STRA</name>
<comment type="similarity">
    <text evidence="8">Belongs to the small Tim family.</text>
</comment>
<evidence type="ECO:0000313" key="10">
    <source>
        <dbReference type="EMBL" id="GBG30979.1"/>
    </source>
</evidence>
<dbReference type="PANTHER" id="PTHR13172">
    <property type="entry name" value="MITOCHONDRIAL IMPORT INNER MEMBRANE TRANSLOCASE SUBUNIT TIM9B"/>
    <property type="match status" value="1"/>
</dbReference>
<keyword evidence="8" id="KW-0999">Mitochondrion inner membrane</keyword>
<evidence type="ECO:0000256" key="5">
    <source>
        <dbReference type="ARBA" id="ARBA00023010"/>
    </source>
</evidence>
<keyword evidence="2" id="KW-0479">Metal-binding</keyword>
<organism evidence="10 11">
    <name type="scientific">Hondaea fermentalgiana</name>
    <dbReference type="NCBI Taxonomy" id="2315210"/>
    <lineage>
        <taxon>Eukaryota</taxon>
        <taxon>Sar</taxon>
        <taxon>Stramenopiles</taxon>
        <taxon>Bigyra</taxon>
        <taxon>Labyrinthulomycetes</taxon>
        <taxon>Thraustochytrida</taxon>
        <taxon>Thraustochytriidae</taxon>
        <taxon>Hondaea</taxon>
    </lineage>
</organism>
<dbReference type="GO" id="GO:0046872">
    <property type="term" value="F:metal ion binding"/>
    <property type="evidence" value="ECO:0007669"/>
    <property type="project" value="UniProtKB-KW"/>
</dbReference>
<keyword evidence="6 8" id="KW-0496">Mitochondrion</keyword>
<comment type="function">
    <text evidence="8">Mitochondrial intermembrane chaperone that participates in the import and insertion of some multi-pass transmembrane proteins into the mitochondrial inner membrane. Also required for the transfer of beta-barrel precursors from the TOM complex to the sorting and assembly machinery (SAM complex) of the outer membrane. Acts as a chaperone-like protein that protects the hydrophobic precursors from aggregation and guide them through the mitochondrial intermembrane space.</text>
</comment>
<dbReference type="FunCoup" id="A0A2R5GKZ7">
    <property type="interactions" value="335"/>
</dbReference>
<keyword evidence="8" id="KW-0143">Chaperone</keyword>
<accession>A0A2R5GKZ7</accession>
<keyword evidence="1 8" id="KW-0813">Transport</keyword>
<reference evidence="10 11" key="1">
    <citation type="submission" date="2017-12" db="EMBL/GenBank/DDBJ databases">
        <title>Sequencing, de novo assembly and annotation of complete genome of a new Thraustochytrid species, strain FCC1311.</title>
        <authorList>
            <person name="Sedici K."/>
            <person name="Godart F."/>
            <person name="Aiese Cigliano R."/>
            <person name="Sanseverino W."/>
            <person name="Barakat M."/>
            <person name="Ortet P."/>
            <person name="Marechal E."/>
            <person name="Cagnac O."/>
            <person name="Amato A."/>
        </authorList>
    </citation>
    <scope>NUCLEOTIDE SEQUENCE [LARGE SCALE GENOMIC DNA]</scope>
</reference>
<dbReference type="InterPro" id="IPR004217">
    <property type="entry name" value="Tim10-like"/>
</dbReference>
<evidence type="ECO:0000259" key="9">
    <source>
        <dbReference type="Pfam" id="PF02953"/>
    </source>
</evidence>
<gene>
    <name evidence="10" type="ORF">FCC1311_072002</name>
</gene>
<evidence type="ECO:0000256" key="7">
    <source>
        <dbReference type="ARBA" id="ARBA00023157"/>
    </source>
</evidence>
<evidence type="ECO:0000256" key="8">
    <source>
        <dbReference type="RuleBase" id="RU367043"/>
    </source>
</evidence>
<dbReference type="GO" id="GO:0015031">
    <property type="term" value="P:protein transport"/>
    <property type="evidence" value="ECO:0007669"/>
    <property type="project" value="UniProtKB-KW"/>
</dbReference>
<protein>
    <recommendedName>
        <fullName evidence="8">Mitochondrial import inner membrane translocase subunit</fullName>
    </recommendedName>
</protein>
<dbReference type="Pfam" id="PF02953">
    <property type="entry name" value="zf-Tim10_DDP"/>
    <property type="match status" value="1"/>
</dbReference>
<feature type="domain" description="Tim10-like" evidence="9">
    <location>
        <begin position="17"/>
        <end position="79"/>
    </location>
</feature>
<dbReference type="Gene3D" id="1.10.287.810">
    <property type="entry name" value="Mitochondrial import inner membrane translocase subunit tim13 like domains"/>
    <property type="match status" value="1"/>
</dbReference>
<evidence type="ECO:0000313" key="11">
    <source>
        <dbReference type="Proteomes" id="UP000241890"/>
    </source>
</evidence>
<sequence length="94" mass="10714">MDAAAGLPEHLHGEFLQAIEEMQIKGFLQMHNKVTESCFKDCVKAFHSKNLTGEESKCINTCTAKFLAMSQRLSQRYAEVSMEQQMEMQQQGQQ</sequence>